<keyword evidence="4" id="KW-1185">Reference proteome</keyword>
<dbReference type="Proteomes" id="UP000826271">
    <property type="component" value="Unassembled WGS sequence"/>
</dbReference>
<accession>A0AAV6WC81</accession>
<dbReference type="AlphaFoldDB" id="A0AAV6WC81"/>
<comment type="caution">
    <text evidence="3">The sequence shown here is derived from an EMBL/GenBank/DDBJ whole genome shotgun (WGS) entry which is preliminary data.</text>
</comment>
<evidence type="ECO:0000313" key="3">
    <source>
        <dbReference type="EMBL" id="KAG8366067.1"/>
    </source>
</evidence>
<name>A0AAV6WC81_9LAMI</name>
<sequence>MLQNNRGPQHSDSKTWSTRTTSTQSSEDSLGSKENAQIVGPLKVDDDDDEDEESDDMDDSDDELLFDDFEAWQVYDDLFKWEASMLGPINNPYADHFFKLLIRFGPNYLLSAPTVCFRTKTFHPNISIAGGIQLDILRERWQPALTIPQLMAEPNADAPHPESTYAMKVYLEDRDKYIEIAKAWTEEHAEVGGGEF</sequence>
<feature type="region of interest" description="Disordered" evidence="1">
    <location>
        <begin position="1"/>
        <end position="62"/>
    </location>
</feature>
<proteinExistence type="predicted"/>
<evidence type="ECO:0000313" key="4">
    <source>
        <dbReference type="Proteomes" id="UP000826271"/>
    </source>
</evidence>
<reference evidence="3" key="1">
    <citation type="submission" date="2019-10" db="EMBL/GenBank/DDBJ databases">
        <authorList>
            <person name="Zhang R."/>
            <person name="Pan Y."/>
            <person name="Wang J."/>
            <person name="Ma R."/>
            <person name="Yu S."/>
        </authorList>
    </citation>
    <scope>NUCLEOTIDE SEQUENCE</scope>
    <source>
        <strain evidence="3">LA-IB0</strain>
        <tissue evidence="3">Leaf</tissue>
    </source>
</reference>
<dbReference type="InterPro" id="IPR016135">
    <property type="entry name" value="UBQ-conjugating_enzyme/RWD"/>
</dbReference>
<organism evidence="3 4">
    <name type="scientific">Buddleja alternifolia</name>
    <dbReference type="NCBI Taxonomy" id="168488"/>
    <lineage>
        <taxon>Eukaryota</taxon>
        <taxon>Viridiplantae</taxon>
        <taxon>Streptophyta</taxon>
        <taxon>Embryophyta</taxon>
        <taxon>Tracheophyta</taxon>
        <taxon>Spermatophyta</taxon>
        <taxon>Magnoliopsida</taxon>
        <taxon>eudicotyledons</taxon>
        <taxon>Gunneridae</taxon>
        <taxon>Pentapetalae</taxon>
        <taxon>asterids</taxon>
        <taxon>lamiids</taxon>
        <taxon>Lamiales</taxon>
        <taxon>Scrophulariaceae</taxon>
        <taxon>Buddlejeae</taxon>
        <taxon>Buddleja</taxon>
    </lineage>
</organism>
<evidence type="ECO:0000259" key="2">
    <source>
        <dbReference type="PROSITE" id="PS50127"/>
    </source>
</evidence>
<evidence type="ECO:0000256" key="1">
    <source>
        <dbReference type="SAM" id="MobiDB-lite"/>
    </source>
</evidence>
<dbReference type="InterPro" id="IPR000608">
    <property type="entry name" value="UBC"/>
</dbReference>
<feature type="domain" description="UBC core" evidence="2">
    <location>
        <begin position="48"/>
        <end position="196"/>
    </location>
</feature>
<feature type="compositionally biased region" description="Acidic residues" evidence="1">
    <location>
        <begin position="45"/>
        <end position="62"/>
    </location>
</feature>
<feature type="compositionally biased region" description="Low complexity" evidence="1">
    <location>
        <begin position="14"/>
        <end position="29"/>
    </location>
</feature>
<dbReference type="SUPFAM" id="SSF54495">
    <property type="entry name" value="UBC-like"/>
    <property type="match status" value="1"/>
</dbReference>
<feature type="compositionally biased region" description="Polar residues" evidence="1">
    <location>
        <begin position="1"/>
        <end position="10"/>
    </location>
</feature>
<protein>
    <recommendedName>
        <fullName evidence="2">UBC core domain-containing protein</fullName>
    </recommendedName>
</protein>
<dbReference type="Pfam" id="PF00179">
    <property type="entry name" value="UQ_con"/>
    <property type="match status" value="1"/>
</dbReference>
<dbReference type="SMART" id="SM00212">
    <property type="entry name" value="UBCc"/>
    <property type="match status" value="1"/>
</dbReference>
<dbReference type="EMBL" id="WHWC01000017">
    <property type="protein sequence ID" value="KAG8366067.1"/>
    <property type="molecule type" value="Genomic_DNA"/>
</dbReference>
<dbReference type="Gene3D" id="3.10.110.10">
    <property type="entry name" value="Ubiquitin Conjugating Enzyme"/>
    <property type="match status" value="1"/>
</dbReference>
<gene>
    <name evidence="3" type="ORF">BUALT_Bualt17G0037400</name>
</gene>
<dbReference type="PANTHER" id="PTHR24068">
    <property type="entry name" value="UBIQUITIN-CONJUGATING ENZYME E2"/>
    <property type="match status" value="1"/>
</dbReference>
<dbReference type="PROSITE" id="PS50127">
    <property type="entry name" value="UBC_2"/>
    <property type="match status" value="1"/>
</dbReference>